<keyword evidence="1" id="KW-1133">Transmembrane helix</keyword>
<accession>A0A0V8HE60</accession>
<proteinExistence type="predicted"/>
<evidence type="ECO:0000313" key="2">
    <source>
        <dbReference type="EMBL" id="SCC21534.1"/>
    </source>
</evidence>
<reference evidence="3" key="1">
    <citation type="submission" date="2016-08" db="EMBL/GenBank/DDBJ databases">
        <authorList>
            <person name="Varghese N."/>
            <person name="Submissions Spin"/>
        </authorList>
    </citation>
    <scope>NUCLEOTIDE SEQUENCE [LARGE SCALE GENOMIC DNA]</scope>
    <source>
        <strain evidence="3">SGD-1123</strain>
    </source>
</reference>
<organism evidence="2 3">
    <name type="scientific">[Bacillus] enclensis</name>
    <dbReference type="NCBI Taxonomy" id="1402860"/>
    <lineage>
        <taxon>Bacteria</taxon>
        <taxon>Bacillati</taxon>
        <taxon>Bacillota</taxon>
        <taxon>Bacilli</taxon>
        <taxon>Bacillales</taxon>
        <taxon>Bacillaceae</taxon>
        <taxon>Rossellomorea</taxon>
    </lineage>
</organism>
<dbReference type="AlphaFoldDB" id="A0A0V8HE60"/>
<protein>
    <recommendedName>
        <fullName evidence="4">Zinc-ribbon domain-containing protein</fullName>
    </recommendedName>
</protein>
<dbReference type="OrthoDB" id="2448863at2"/>
<feature type="transmembrane region" description="Helical" evidence="1">
    <location>
        <begin position="155"/>
        <end position="176"/>
    </location>
</feature>
<dbReference type="EMBL" id="FMAU01000004">
    <property type="protein sequence ID" value="SCC21534.1"/>
    <property type="molecule type" value="Genomic_DNA"/>
</dbReference>
<name>A0A0V8HE60_9BACI</name>
<evidence type="ECO:0000313" key="3">
    <source>
        <dbReference type="Proteomes" id="UP000181997"/>
    </source>
</evidence>
<sequence length="258" mass="28313">MKCTNCEHVNDGGNFCENCGTRLVRADASHDTGPGYSTPAAAQAVPPPQPNVHVENVKQASSMYFQYFMKVLKKPVSETAKARADQLVNGLISIGLFSVIIPLIIYLSLDYKGDGAFYSVLVKPAFFYALFMILIASYSYISIKLGRVGVTYTDVLARFGSMLIPFVGIFMLAFVFSLLDMFLYPLLLGLGFMGAVFIIPPLVISSFKKDEPGGLDTLYGTLLTYIAIFLTFIAMAAMIISTLINMVEDKVDSFFSPF</sequence>
<gene>
    <name evidence="2" type="ORF">GA0061094_3143</name>
</gene>
<dbReference type="RefSeq" id="WP_058299168.1">
    <property type="nucleotide sequence ID" value="NZ_FMAU01000004.1"/>
</dbReference>
<keyword evidence="1" id="KW-0472">Membrane</keyword>
<evidence type="ECO:0008006" key="4">
    <source>
        <dbReference type="Google" id="ProtNLM"/>
    </source>
</evidence>
<keyword evidence="1" id="KW-0812">Transmembrane</keyword>
<feature type="transmembrane region" description="Helical" evidence="1">
    <location>
        <begin position="217"/>
        <end position="244"/>
    </location>
</feature>
<feature type="transmembrane region" description="Helical" evidence="1">
    <location>
        <begin position="182"/>
        <end position="205"/>
    </location>
</feature>
<keyword evidence="3" id="KW-1185">Reference proteome</keyword>
<feature type="transmembrane region" description="Helical" evidence="1">
    <location>
        <begin position="125"/>
        <end position="143"/>
    </location>
</feature>
<evidence type="ECO:0000256" key="1">
    <source>
        <dbReference type="SAM" id="Phobius"/>
    </source>
</evidence>
<dbReference type="Proteomes" id="UP000181997">
    <property type="component" value="Unassembled WGS sequence"/>
</dbReference>
<feature type="transmembrane region" description="Helical" evidence="1">
    <location>
        <begin position="87"/>
        <end position="105"/>
    </location>
</feature>